<proteinExistence type="predicted"/>
<evidence type="ECO:0000256" key="2">
    <source>
        <dbReference type="SAM" id="MobiDB-lite"/>
    </source>
</evidence>
<evidence type="ECO:0000256" key="1">
    <source>
        <dbReference type="ARBA" id="ARBA00023054"/>
    </source>
</evidence>
<feature type="compositionally biased region" description="Acidic residues" evidence="2">
    <location>
        <begin position="194"/>
        <end position="208"/>
    </location>
</feature>
<gene>
    <name evidence="4" type="primary">LOC106812074</name>
</gene>
<dbReference type="RefSeq" id="XP_014671329.1">
    <property type="nucleotide sequence ID" value="XM_014815843.1"/>
</dbReference>
<dbReference type="InterPro" id="IPR018791">
    <property type="entry name" value="UV_resistance/autophagy_Atg14"/>
</dbReference>
<protein>
    <submittedName>
        <fullName evidence="4">Beclin 1-associated autophagy-related key regulator-like</fullName>
    </submittedName>
</protein>
<feature type="region of interest" description="Disordered" evidence="2">
    <location>
        <begin position="188"/>
        <end position="208"/>
    </location>
</feature>
<evidence type="ECO:0000313" key="3">
    <source>
        <dbReference type="Proteomes" id="UP000695022"/>
    </source>
</evidence>
<accession>A0ABM1EGK8</accession>
<evidence type="ECO:0000313" key="4">
    <source>
        <dbReference type="RefSeq" id="XP_014671329.1"/>
    </source>
</evidence>
<dbReference type="Proteomes" id="UP000695022">
    <property type="component" value="Unplaced"/>
</dbReference>
<name>A0ABM1EGK8_PRICU</name>
<dbReference type="PANTHER" id="PTHR13664:SF0">
    <property type="entry name" value="BECLIN 1-ASSOCIATED AUTOPHAGY-RELATED KEY REGULATOR"/>
    <property type="match status" value="1"/>
</dbReference>
<dbReference type="Pfam" id="PF10186">
    <property type="entry name" value="ATG14"/>
    <property type="match status" value="1"/>
</dbReference>
<dbReference type="PANTHER" id="PTHR13664">
    <property type="entry name" value="BECLIN 1-ASSOCIATED AUTOPHAGY-RELATED KEY REGULATOR"/>
    <property type="match status" value="1"/>
</dbReference>
<reference evidence="4" key="1">
    <citation type="submission" date="2025-08" db="UniProtKB">
        <authorList>
            <consortium name="RefSeq"/>
        </authorList>
    </citation>
    <scope>IDENTIFICATION</scope>
</reference>
<keyword evidence="1" id="KW-0175">Coiled coil</keyword>
<feature type="region of interest" description="Disordered" evidence="2">
    <location>
        <begin position="220"/>
        <end position="256"/>
    </location>
</feature>
<keyword evidence="3" id="KW-1185">Reference proteome</keyword>
<dbReference type="GeneID" id="106812074"/>
<sequence length="286" mass="30950">MELSTVSALAEARHTAYIRGRWVYSDIDGELQYKVVEPTLPSNGDYTPCFAWVSESKSTARSPDSETNQRNPAYTITAGLSNTSQFVSILTFYLDVILPRKQSYSEFCTAELSERAFARAVSKLNVNVLQLCFTQHVNPDLLHGQQTIRNLLLCLNEETSDLGRSGPFEVGLEIVQFVDDVSWEELSAATDSDGGGDDDDDDDDDLAGDWETVVDTNVPCAAEPSSVATRGAGGGESSMASVRSTTTRPDLHAHATPSIAGGLVSTAAASVASLWRWRTSTVVRKS</sequence>
<organism evidence="3 4">
    <name type="scientific">Priapulus caudatus</name>
    <name type="common">Priapulid worm</name>
    <dbReference type="NCBI Taxonomy" id="37621"/>
    <lineage>
        <taxon>Eukaryota</taxon>
        <taxon>Metazoa</taxon>
        <taxon>Ecdysozoa</taxon>
        <taxon>Scalidophora</taxon>
        <taxon>Priapulida</taxon>
        <taxon>Priapulimorpha</taxon>
        <taxon>Priapulimorphida</taxon>
        <taxon>Priapulidae</taxon>
        <taxon>Priapulus</taxon>
    </lineage>
</organism>
<feature type="compositionally biased region" description="Polar residues" evidence="2">
    <location>
        <begin position="238"/>
        <end position="248"/>
    </location>
</feature>